<sequence length="325" mass="34123">MGGTVRMLGLTTVVAVLCVLPVNGDEAVSGGTVVVHDVTPTSCKDGKLELPLPAKQEKLVFKCGDSLSHLNPSDAGYVYQGETASKESKKLMSEVISGASLQSKTPAENQNTLAVPSDRRPDQGVKVTFICQKDPVQGDPIKPSENTCTVTVNIEGKKQPEKEEEKPSGEEGKADTPSPAETHTCSAGKVEEISVSKATTEVKMKCPHGLTFKPVEACHAYAANCQDSVPLKSLLTGAERKDAGDIHTLSVSILPEGSESKVLCYRCDAGDAGAGKTKEQECQFRITVKGADSVDSGVDLVAVRTGVSLSMVGAFVAVVSEMVSE</sequence>
<comment type="caution">
    <text evidence="4">The sequence shown here is derived from an EMBL/GenBank/DDBJ whole genome shotgun (WGS) entry which is preliminary data.</text>
</comment>
<name>A0A2A9MLZ5_BESBE</name>
<evidence type="ECO:0000313" key="5">
    <source>
        <dbReference type="Proteomes" id="UP000224006"/>
    </source>
</evidence>
<evidence type="ECO:0000256" key="1">
    <source>
        <dbReference type="SAM" id="MobiDB-lite"/>
    </source>
</evidence>
<feature type="region of interest" description="Disordered" evidence="1">
    <location>
        <begin position="101"/>
        <end position="120"/>
    </location>
</feature>
<dbReference type="VEuPathDB" id="ToxoDB:BESB_038390"/>
<protein>
    <submittedName>
        <fullName evidence="4">SAG-related sequence</fullName>
    </submittedName>
</protein>
<dbReference type="SUPFAM" id="SSF74877">
    <property type="entry name" value="Major surface antigen p30, SAG1"/>
    <property type="match status" value="1"/>
</dbReference>
<dbReference type="GeneID" id="40308820"/>
<dbReference type="InterPro" id="IPR007226">
    <property type="entry name" value="SRS_dom"/>
</dbReference>
<dbReference type="SMR" id="A0A2A9MLZ5"/>
<feature type="region of interest" description="Disordered" evidence="1">
    <location>
        <begin position="136"/>
        <end position="185"/>
    </location>
</feature>
<dbReference type="AlphaFoldDB" id="A0A2A9MLZ5"/>
<evidence type="ECO:0000313" key="4">
    <source>
        <dbReference type="EMBL" id="PFH37381.1"/>
    </source>
</evidence>
<dbReference type="GO" id="GO:0016020">
    <property type="term" value="C:membrane"/>
    <property type="evidence" value="ECO:0007669"/>
    <property type="project" value="InterPro"/>
</dbReference>
<gene>
    <name evidence="4" type="ORF">BESB_038390</name>
</gene>
<organism evidence="4 5">
    <name type="scientific">Besnoitia besnoiti</name>
    <name type="common">Apicomplexan protozoan</name>
    <dbReference type="NCBI Taxonomy" id="94643"/>
    <lineage>
        <taxon>Eukaryota</taxon>
        <taxon>Sar</taxon>
        <taxon>Alveolata</taxon>
        <taxon>Apicomplexa</taxon>
        <taxon>Conoidasida</taxon>
        <taxon>Coccidia</taxon>
        <taxon>Eucoccidiorida</taxon>
        <taxon>Eimeriorina</taxon>
        <taxon>Sarcocystidae</taxon>
        <taxon>Besnoitia</taxon>
    </lineage>
</organism>
<feature type="domain" description="SRS" evidence="3">
    <location>
        <begin position="184"/>
        <end position="288"/>
    </location>
</feature>
<keyword evidence="5" id="KW-1185">Reference proteome</keyword>
<dbReference type="Gene3D" id="2.60.40.1320">
    <property type="entry name" value="SRS domain"/>
    <property type="match status" value="2"/>
</dbReference>
<evidence type="ECO:0000259" key="3">
    <source>
        <dbReference type="Pfam" id="PF04092"/>
    </source>
</evidence>
<reference evidence="4 5" key="1">
    <citation type="submission" date="2017-09" db="EMBL/GenBank/DDBJ databases">
        <title>Genome sequencing of Besnoitia besnoiti strain Bb-Ger1.</title>
        <authorList>
            <person name="Schares G."/>
            <person name="Venepally P."/>
            <person name="Lorenzi H.A."/>
        </authorList>
    </citation>
    <scope>NUCLEOTIDE SEQUENCE [LARGE SCALE GENOMIC DNA]</scope>
    <source>
        <strain evidence="4 5">Bb-Ger1</strain>
    </source>
</reference>
<feature type="chain" id="PRO_5012902541" evidence="2">
    <location>
        <begin position="25"/>
        <end position="325"/>
    </location>
</feature>
<evidence type="ECO:0000256" key="2">
    <source>
        <dbReference type="SAM" id="SignalP"/>
    </source>
</evidence>
<feature type="compositionally biased region" description="Basic and acidic residues" evidence="1">
    <location>
        <begin position="155"/>
        <end position="174"/>
    </location>
</feature>
<dbReference type="Proteomes" id="UP000224006">
    <property type="component" value="Chromosome II"/>
</dbReference>
<proteinExistence type="predicted"/>
<accession>A0A2A9MLZ5</accession>
<keyword evidence="2" id="KW-0732">Signal</keyword>
<feature type="signal peptide" evidence="2">
    <location>
        <begin position="1"/>
        <end position="24"/>
    </location>
</feature>
<dbReference type="EMBL" id="NWUJ01000002">
    <property type="protein sequence ID" value="PFH37381.1"/>
    <property type="molecule type" value="Genomic_DNA"/>
</dbReference>
<dbReference type="InterPro" id="IPR036755">
    <property type="entry name" value="SRS_dom_sf"/>
</dbReference>
<dbReference type="KEGG" id="bbes:BESB_038390"/>
<feature type="domain" description="SRS" evidence="3">
    <location>
        <begin position="45"/>
        <end position="154"/>
    </location>
</feature>
<dbReference type="RefSeq" id="XP_029221390.1">
    <property type="nucleotide sequence ID" value="XM_029362425.1"/>
</dbReference>
<feature type="compositionally biased region" description="Polar residues" evidence="1">
    <location>
        <begin position="101"/>
        <end position="114"/>
    </location>
</feature>
<dbReference type="Pfam" id="PF04092">
    <property type="entry name" value="SAG"/>
    <property type="match status" value="2"/>
</dbReference>